<dbReference type="AlphaFoldDB" id="A0ABD4TR15"/>
<accession>A0ABD4TR15</accession>
<sequence>NGADAACIDDALLTMIPDHNHLTQSGKGRDLGKRDVAVSKSWNLVSGRGAMTPNSLTQRRRPGETPQLLPKSWNLVRVSA</sequence>
<feature type="non-terminal residue" evidence="2">
    <location>
        <position position="1"/>
    </location>
</feature>
<evidence type="ECO:0000313" key="3">
    <source>
        <dbReference type="Proteomes" id="UP001205080"/>
    </source>
</evidence>
<dbReference type="Proteomes" id="UP001205080">
    <property type="component" value="Unassembled WGS sequence"/>
</dbReference>
<dbReference type="RefSeq" id="WP_256000732.1">
    <property type="nucleotide sequence ID" value="NZ_JAGPYW010000004.1"/>
</dbReference>
<reference evidence="2 3" key="1">
    <citation type="submission" date="2021-04" db="EMBL/GenBank/DDBJ databases">
        <title>Corynebacterium genitalium sp. nov. and Corynebacterium genitalium sp. nov., two new species of the genus Corynebacterium.</title>
        <authorList>
            <person name="Jaen-Luchoro D."/>
            <person name="Pinyeiro-Iglesias B."/>
            <person name="Al-Shaer S."/>
            <person name="Karlsson R."/>
            <person name="Gonzales-Siles L."/>
            <person name="Cardew S."/>
            <person name="Jensie-Markopolous S."/>
            <person name="Ohlen M."/>
            <person name="Inganas E."/>
            <person name="Moore E.R.B."/>
        </authorList>
    </citation>
    <scope>NUCLEOTIDE SEQUENCE [LARGE SCALE GENOMIC DNA]</scope>
    <source>
        <strain evidence="2 3">CCUG 55013</strain>
    </source>
</reference>
<evidence type="ECO:0000313" key="2">
    <source>
        <dbReference type="EMBL" id="MCQ4614228.1"/>
    </source>
</evidence>
<organism evidence="2 3">
    <name type="scientific">Corynebacterium pseudogenitalium</name>
    <dbReference type="NCBI Taxonomy" id="38303"/>
    <lineage>
        <taxon>Bacteria</taxon>
        <taxon>Bacillati</taxon>
        <taxon>Actinomycetota</taxon>
        <taxon>Actinomycetes</taxon>
        <taxon>Mycobacteriales</taxon>
        <taxon>Corynebacteriaceae</taxon>
        <taxon>Corynebacterium</taxon>
    </lineage>
</organism>
<comment type="caution">
    <text evidence="2">The sequence shown here is derived from an EMBL/GenBank/DDBJ whole genome shotgun (WGS) entry which is preliminary data.</text>
</comment>
<protein>
    <submittedName>
        <fullName evidence="2">Uncharacterized protein</fullName>
    </submittedName>
</protein>
<proteinExistence type="predicted"/>
<evidence type="ECO:0000256" key="1">
    <source>
        <dbReference type="SAM" id="MobiDB-lite"/>
    </source>
</evidence>
<dbReference type="EMBL" id="JAGPYW010000004">
    <property type="protein sequence ID" value="MCQ4614228.1"/>
    <property type="molecule type" value="Genomic_DNA"/>
</dbReference>
<gene>
    <name evidence="2" type="ORF">KBX22_05710</name>
</gene>
<feature type="region of interest" description="Disordered" evidence="1">
    <location>
        <begin position="48"/>
        <end position="67"/>
    </location>
</feature>
<name>A0ABD4TR15_9CORY</name>